<dbReference type="EMBL" id="FXTN01000001">
    <property type="protein sequence ID" value="SMO34023.1"/>
    <property type="molecule type" value="Genomic_DNA"/>
</dbReference>
<accession>A0A521AGX0</accession>
<protein>
    <submittedName>
        <fullName evidence="1">Uncharacterized protein</fullName>
    </submittedName>
</protein>
<evidence type="ECO:0000313" key="1">
    <source>
        <dbReference type="EMBL" id="SMO34023.1"/>
    </source>
</evidence>
<dbReference type="Proteomes" id="UP000320300">
    <property type="component" value="Unassembled WGS sequence"/>
</dbReference>
<dbReference type="RefSeq" id="WP_142526306.1">
    <property type="nucleotide sequence ID" value="NZ_CBCSJO010000002.1"/>
</dbReference>
<keyword evidence="2" id="KW-1185">Reference proteome</keyword>
<name>A0A521AGX0_9SPHI</name>
<sequence>MRMQVYHYSMPDSQEDIIIIAPIQEEEEYLVIWQGQELGYIYPILNDSFYIDWKGSNPILNLLAKQLGIFIEDSGL</sequence>
<organism evidence="1 2">
    <name type="scientific">Pedobacter westerhofensis</name>
    <dbReference type="NCBI Taxonomy" id="425512"/>
    <lineage>
        <taxon>Bacteria</taxon>
        <taxon>Pseudomonadati</taxon>
        <taxon>Bacteroidota</taxon>
        <taxon>Sphingobacteriia</taxon>
        <taxon>Sphingobacteriales</taxon>
        <taxon>Sphingobacteriaceae</taxon>
        <taxon>Pedobacter</taxon>
    </lineage>
</organism>
<dbReference type="AlphaFoldDB" id="A0A521AGX0"/>
<evidence type="ECO:0000313" key="2">
    <source>
        <dbReference type="Proteomes" id="UP000320300"/>
    </source>
</evidence>
<reference evidence="1 2" key="1">
    <citation type="submission" date="2017-05" db="EMBL/GenBank/DDBJ databases">
        <authorList>
            <person name="Varghese N."/>
            <person name="Submissions S."/>
        </authorList>
    </citation>
    <scope>NUCLEOTIDE SEQUENCE [LARGE SCALE GENOMIC DNA]</scope>
    <source>
        <strain evidence="1 2">DSM 19036</strain>
    </source>
</reference>
<gene>
    <name evidence="1" type="ORF">SAMN06265348_101189</name>
</gene>
<proteinExistence type="predicted"/>
<dbReference type="OrthoDB" id="9885384at2"/>